<keyword evidence="5 7" id="KW-0408">Iron</keyword>
<dbReference type="PANTHER" id="PTHR24291">
    <property type="entry name" value="CYTOCHROME P450 FAMILY 4"/>
    <property type="match status" value="1"/>
</dbReference>
<keyword evidence="9" id="KW-0812">Transmembrane</keyword>
<comment type="cofactor">
    <cofactor evidence="7">
        <name>heme</name>
        <dbReference type="ChEBI" id="CHEBI:30413"/>
    </cofactor>
</comment>
<feature type="transmembrane region" description="Helical" evidence="9">
    <location>
        <begin position="305"/>
        <end position="326"/>
    </location>
</feature>
<evidence type="ECO:0000313" key="12">
    <source>
        <dbReference type="Proteomes" id="UP000663829"/>
    </source>
</evidence>
<evidence type="ECO:0000256" key="6">
    <source>
        <dbReference type="ARBA" id="ARBA00023033"/>
    </source>
</evidence>
<evidence type="ECO:0000313" key="10">
    <source>
        <dbReference type="EMBL" id="CAF1105526.1"/>
    </source>
</evidence>
<sequence length="502" mass="58256">MLLTTIILLLLLIFTICFYFKRKYFTLSRSVPGLSPHFLLGNLLQTGCLTGESYINIQANLKKKYGDIYQYWLGPYRYYVFNKAEHAQHVFNNKHIYDLPNLTFGTQFPLGLVSIKGATYRRHARIILPMFKKANVVQHLDIIIDCTDKLIHLWKNQNEQQENKLNTNIIQQSKNLLLDIISLVAFHYDLEAIEGNNQHYDSKELINAINIFTDAYDTLVKSVGIPIIIMKLYLKFNKKYQHALKILKQYTDLIIEQELQRQQHDKPKNVIALLVSSLQNNEIRERKEPEEEKQGLSRAELFDELLVLILAGFATTSTALSWFIYFMSKHPRVQDLIKKELRENNITCDTYITIQLLDRLTYVDCVLKELFRYAPIVNSARRSLTQDDVIDGVQLKKGDSVLIPLYNLHMDKRYWKLNPQEFIPERFNGEDKNHHPFALLTFGGGHRQCAGQDLARLELKVIITRLMQNVTFTDGGPDTNSGGQRQSLTNTPKHLAVYVHID</sequence>
<gene>
    <name evidence="10" type="ORF">GPM918_LOCUS18966</name>
    <name evidence="11" type="ORF">SRO942_LOCUS18963</name>
</gene>
<dbReference type="Gene3D" id="1.10.630.10">
    <property type="entry name" value="Cytochrome P450"/>
    <property type="match status" value="1"/>
</dbReference>
<evidence type="ECO:0008006" key="13">
    <source>
        <dbReference type="Google" id="ProtNLM"/>
    </source>
</evidence>
<proteinExistence type="inferred from homology"/>
<evidence type="ECO:0000256" key="9">
    <source>
        <dbReference type="SAM" id="Phobius"/>
    </source>
</evidence>
<feature type="binding site" description="axial binding residue" evidence="7">
    <location>
        <position position="449"/>
    </location>
    <ligand>
        <name>heme</name>
        <dbReference type="ChEBI" id="CHEBI:30413"/>
    </ligand>
    <ligandPart>
        <name>Fe</name>
        <dbReference type="ChEBI" id="CHEBI:18248"/>
    </ligandPart>
</feature>
<evidence type="ECO:0000256" key="8">
    <source>
        <dbReference type="RuleBase" id="RU000461"/>
    </source>
</evidence>
<dbReference type="GO" id="GO:0005506">
    <property type="term" value="F:iron ion binding"/>
    <property type="evidence" value="ECO:0007669"/>
    <property type="project" value="InterPro"/>
</dbReference>
<dbReference type="GO" id="GO:0020037">
    <property type="term" value="F:heme binding"/>
    <property type="evidence" value="ECO:0007669"/>
    <property type="project" value="InterPro"/>
</dbReference>
<accession>A0A814PJ82</accession>
<dbReference type="InterPro" id="IPR017972">
    <property type="entry name" value="Cyt_P450_CS"/>
</dbReference>
<dbReference type="Proteomes" id="UP000681722">
    <property type="component" value="Unassembled WGS sequence"/>
</dbReference>
<dbReference type="Pfam" id="PF00067">
    <property type="entry name" value="p450"/>
    <property type="match status" value="1"/>
</dbReference>
<keyword evidence="2 7" id="KW-0349">Heme</keyword>
<protein>
    <recommendedName>
        <fullName evidence="13">Cytochrome P450</fullName>
    </recommendedName>
</protein>
<evidence type="ECO:0000256" key="5">
    <source>
        <dbReference type="ARBA" id="ARBA00023004"/>
    </source>
</evidence>
<dbReference type="PANTHER" id="PTHR24291:SF50">
    <property type="entry name" value="BIFUNCTIONAL ALBAFLAVENONE MONOOXYGENASE_TERPENE SYNTHASE"/>
    <property type="match status" value="1"/>
</dbReference>
<keyword evidence="9" id="KW-0472">Membrane</keyword>
<keyword evidence="3 7" id="KW-0479">Metal-binding</keyword>
<keyword evidence="6 8" id="KW-0503">Monooxygenase</keyword>
<comment type="caution">
    <text evidence="10">The sequence shown here is derived from an EMBL/GenBank/DDBJ whole genome shotgun (WGS) entry which is preliminary data.</text>
</comment>
<dbReference type="AlphaFoldDB" id="A0A814PJ82"/>
<dbReference type="InterPro" id="IPR050196">
    <property type="entry name" value="Cytochrome_P450_Monoox"/>
</dbReference>
<dbReference type="InterPro" id="IPR001128">
    <property type="entry name" value="Cyt_P450"/>
</dbReference>
<keyword evidence="4 8" id="KW-0560">Oxidoreductase</keyword>
<dbReference type="GO" id="GO:0004497">
    <property type="term" value="F:monooxygenase activity"/>
    <property type="evidence" value="ECO:0007669"/>
    <property type="project" value="UniProtKB-KW"/>
</dbReference>
<keyword evidence="9" id="KW-1133">Transmembrane helix</keyword>
<dbReference type="PRINTS" id="PR00385">
    <property type="entry name" value="P450"/>
</dbReference>
<dbReference type="Proteomes" id="UP000663829">
    <property type="component" value="Unassembled WGS sequence"/>
</dbReference>
<evidence type="ECO:0000313" key="11">
    <source>
        <dbReference type="EMBL" id="CAF3870151.1"/>
    </source>
</evidence>
<evidence type="ECO:0000256" key="2">
    <source>
        <dbReference type="ARBA" id="ARBA00022617"/>
    </source>
</evidence>
<dbReference type="EMBL" id="CAJOBC010005625">
    <property type="protein sequence ID" value="CAF3870151.1"/>
    <property type="molecule type" value="Genomic_DNA"/>
</dbReference>
<dbReference type="CDD" id="cd00302">
    <property type="entry name" value="cytochrome_P450"/>
    <property type="match status" value="1"/>
</dbReference>
<evidence type="ECO:0000256" key="7">
    <source>
        <dbReference type="PIRSR" id="PIRSR602401-1"/>
    </source>
</evidence>
<dbReference type="PROSITE" id="PS00086">
    <property type="entry name" value="CYTOCHROME_P450"/>
    <property type="match status" value="1"/>
</dbReference>
<dbReference type="GO" id="GO:0016705">
    <property type="term" value="F:oxidoreductase activity, acting on paired donors, with incorporation or reduction of molecular oxygen"/>
    <property type="evidence" value="ECO:0007669"/>
    <property type="project" value="InterPro"/>
</dbReference>
<dbReference type="SUPFAM" id="SSF48264">
    <property type="entry name" value="Cytochrome P450"/>
    <property type="match status" value="1"/>
</dbReference>
<keyword evidence="12" id="KW-1185">Reference proteome</keyword>
<evidence type="ECO:0000256" key="1">
    <source>
        <dbReference type="ARBA" id="ARBA00010617"/>
    </source>
</evidence>
<dbReference type="PRINTS" id="PR00463">
    <property type="entry name" value="EP450I"/>
</dbReference>
<dbReference type="EMBL" id="CAJNOQ010005625">
    <property type="protein sequence ID" value="CAF1105526.1"/>
    <property type="molecule type" value="Genomic_DNA"/>
</dbReference>
<comment type="similarity">
    <text evidence="1 8">Belongs to the cytochrome P450 family.</text>
</comment>
<dbReference type="OrthoDB" id="6692864at2759"/>
<evidence type="ECO:0000256" key="4">
    <source>
        <dbReference type="ARBA" id="ARBA00023002"/>
    </source>
</evidence>
<evidence type="ECO:0000256" key="3">
    <source>
        <dbReference type="ARBA" id="ARBA00022723"/>
    </source>
</evidence>
<organism evidence="10 12">
    <name type="scientific">Didymodactylos carnosus</name>
    <dbReference type="NCBI Taxonomy" id="1234261"/>
    <lineage>
        <taxon>Eukaryota</taxon>
        <taxon>Metazoa</taxon>
        <taxon>Spiralia</taxon>
        <taxon>Gnathifera</taxon>
        <taxon>Rotifera</taxon>
        <taxon>Eurotatoria</taxon>
        <taxon>Bdelloidea</taxon>
        <taxon>Philodinida</taxon>
        <taxon>Philodinidae</taxon>
        <taxon>Didymodactylos</taxon>
    </lineage>
</organism>
<reference evidence="10" key="1">
    <citation type="submission" date="2021-02" db="EMBL/GenBank/DDBJ databases">
        <authorList>
            <person name="Nowell W R."/>
        </authorList>
    </citation>
    <scope>NUCLEOTIDE SEQUENCE</scope>
</reference>
<dbReference type="InterPro" id="IPR036396">
    <property type="entry name" value="Cyt_P450_sf"/>
</dbReference>
<name>A0A814PJ82_9BILA</name>
<dbReference type="InterPro" id="IPR002401">
    <property type="entry name" value="Cyt_P450_E_grp-I"/>
</dbReference>